<proteinExistence type="predicted"/>
<sequence>MFSPNIEDIEFLFESAGQSISVNNVATQAIITNTGLAEHEKKHIHTINPIKMGDLVTIDDESYLITSDTAIKRYGKYKAIMEHCNFTITIRVVTKQLMRDENGNVIYDAGGNPVWIEIEGEPILIPSIIDQQSFTIEGNQLRVANNQILVTVQDNEVNRDKLKVNEIFSFEGNYEVLNIDYTNKGLLVVTAEKTTS</sequence>
<organism evidence="1 2">
    <name type="scientific">Niallia hominis</name>
    <dbReference type="NCBI Taxonomy" id="3133173"/>
    <lineage>
        <taxon>Bacteria</taxon>
        <taxon>Bacillati</taxon>
        <taxon>Bacillota</taxon>
        <taxon>Bacilli</taxon>
        <taxon>Bacillales</taxon>
        <taxon>Bacillaceae</taxon>
        <taxon>Niallia</taxon>
    </lineage>
</organism>
<name>A0ABV1EYL2_9BACI</name>
<evidence type="ECO:0000313" key="2">
    <source>
        <dbReference type="Proteomes" id="UP001465426"/>
    </source>
</evidence>
<reference evidence="1 2" key="1">
    <citation type="submission" date="2024-03" db="EMBL/GenBank/DDBJ databases">
        <title>Human intestinal bacterial collection.</title>
        <authorList>
            <person name="Pauvert C."/>
            <person name="Hitch T.C.A."/>
            <person name="Clavel T."/>
        </authorList>
    </citation>
    <scope>NUCLEOTIDE SEQUENCE [LARGE SCALE GENOMIC DNA]</scope>
    <source>
        <strain evidence="1 2">CLA-SR-H024</strain>
    </source>
</reference>
<evidence type="ECO:0000313" key="1">
    <source>
        <dbReference type="EMBL" id="MEQ2466184.1"/>
    </source>
</evidence>
<gene>
    <name evidence="1" type="ORF">WMO63_10970</name>
</gene>
<dbReference type="EMBL" id="JBBMFN010000022">
    <property type="protein sequence ID" value="MEQ2466184.1"/>
    <property type="molecule type" value="Genomic_DNA"/>
</dbReference>
<comment type="caution">
    <text evidence="1">The sequence shown here is derived from an EMBL/GenBank/DDBJ whole genome shotgun (WGS) entry which is preliminary data.</text>
</comment>
<accession>A0ABV1EYL2</accession>
<protein>
    <submittedName>
        <fullName evidence="1">Uncharacterized protein</fullName>
    </submittedName>
</protein>
<dbReference type="RefSeq" id="WP_349204795.1">
    <property type="nucleotide sequence ID" value="NZ_JBBMFN010000022.1"/>
</dbReference>
<keyword evidence="2" id="KW-1185">Reference proteome</keyword>
<dbReference type="Proteomes" id="UP001465426">
    <property type="component" value="Unassembled WGS sequence"/>
</dbReference>